<evidence type="ECO:0000256" key="5">
    <source>
        <dbReference type="ARBA" id="ARBA00023163"/>
    </source>
</evidence>
<dbReference type="EMBL" id="CP012752">
    <property type="protein sequence ID" value="ALG08008.1"/>
    <property type="molecule type" value="Genomic_DNA"/>
</dbReference>
<gene>
    <name evidence="8" type="ORF">AOZ06_14760</name>
</gene>
<keyword evidence="5" id="KW-0804">Transcription</keyword>
<evidence type="ECO:0000259" key="6">
    <source>
        <dbReference type="Pfam" id="PF04542"/>
    </source>
</evidence>
<reference evidence="8 9" key="1">
    <citation type="submission" date="2015-07" db="EMBL/GenBank/DDBJ databases">
        <title>Genome sequencing of Kibdelosporangium phytohabitans.</title>
        <authorList>
            <person name="Qin S."/>
            <person name="Xing K."/>
        </authorList>
    </citation>
    <scope>NUCLEOTIDE SEQUENCE [LARGE SCALE GENOMIC DNA]</scope>
    <source>
        <strain evidence="8 9">KLBMP1111</strain>
    </source>
</reference>
<organism evidence="8 9">
    <name type="scientific">Kibdelosporangium phytohabitans</name>
    <dbReference type="NCBI Taxonomy" id="860235"/>
    <lineage>
        <taxon>Bacteria</taxon>
        <taxon>Bacillati</taxon>
        <taxon>Actinomycetota</taxon>
        <taxon>Actinomycetes</taxon>
        <taxon>Pseudonocardiales</taxon>
        <taxon>Pseudonocardiaceae</taxon>
        <taxon>Kibdelosporangium</taxon>
    </lineage>
</organism>
<evidence type="ECO:0000313" key="9">
    <source>
        <dbReference type="Proteomes" id="UP000063699"/>
    </source>
</evidence>
<feature type="domain" description="RNA polymerase sigma-70 region 2" evidence="6">
    <location>
        <begin position="25"/>
        <end position="93"/>
    </location>
</feature>
<evidence type="ECO:0000256" key="4">
    <source>
        <dbReference type="ARBA" id="ARBA00023125"/>
    </source>
</evidence>
<dbReference type="InterPro" id="IPR014284">
    <property type="entry name" value="RNA_pol_sigma-70_dom"/>
</dbReference>
<dbReference type="PANTHER" id="PTHR43133">
    <property type="entry name" value="RNA POLYMERASE ECF-TYPE SIGMA FACTO"/>
    <property type="match status" value="1"/>
</dbReference>
<dbReference type="SUPFAM" id="SSF88946">
    <property type="entry name" value="Sigma2 domain of RNA polymerase sigma factors"/>
    <property type="match status" value="1"/>
</dbReference>
<dbReference type="InterPro" id="IPR039425">
    <property type="entry name" value="RNA_pol_sigma-70-like"/>
</dbReference>
<evidence type="ECO:0000256" key="1">
    <source>
        <dbReference type="ARBA" id="ARBA00010641"/>
    </source>
</evidence>
<dbReference type="KEGG" id="kphy:AOZ06_14760"/>
<dbReference type="Pfam" id="PF04542">
    <property type="entry name" value="Sigma70_r2"/>
    <property type="match status" value="1"/>
</dbReference>
<comment type="similarity">
    <text evidence="1">Belongs to the sigma-70 factor family. ECF subfamily.</text>
</comment>
<sequence length="185" mass="20926">MLVHQELEDLAKRASSGDRVALDQLLRAIQPTVLRLCGRYLPCLQDAEEACQDVLLKIAERLPQFEWRSKFSTWLHTVVNNSAMDTYRSLKRRAARIGVDDQLAARPDPRTTSVIAGSRVDLLDALERLEADRPKLAATFVLRDISQLSYAEIAEQLDIPEGTVKARVHSARQVVRELLDTTRHT</sequence>
<keyword evidence="9" id="KW-1185">Reference proteome</keyword>
<evidence type="ECO:0000256" key="2">
    <source>
        <dbReference type="ARBA" id="ARBA00023015"/>
    </source>
</evidence>
<dbReference type="InterPro" id="IPR036388">
    <property type="entry name" value="WH-like_DNA-bd_sf"/>
</dbReference>
<dbReference type="STRING" id="860235.AOZ06_14760"/>
<dbReference type="InterPro" id="IPR007627">
    <property type="entry name" value="RNA_pol_sigma70_r2"/>
</dbReference>
<dbReference type="GO" id="GO:0006352">
    <property type="term" value="P:DNA-templated transcription initiation"/>
    <property type="evidence" value="ECO:0007669"/>
    <property type="project" value="InterPro"/>
</dbReference>
<dbReference type="InterPro" id="IPR013249">
    <property type="entry name" value="RNA_pol_sigma70_r4_t2"/>
</dbReference>
<dbReference type="InterPro" id="IPR013324">
    <property type="entry name" value="RNA_pol_sigma_r3/r4-like"/>
</dbReference>
<feature type="domain" description="RNA polymerase sigma factor 70 region 4 type 2" evidence="7">
    <location>
        <begin position="122"/>
        <end position="173"/>
    </location>
</feature>
<dbReference type="AlphaFoldDB" id="A0A0N9I045"/>
<dbReference type="GO" id="GO:0003677">
    <property type="term" value="F:DNA binding"/>
    <property type="evidence" value="ECO:0007669"/>
    <property type="project" value="UniProtKB-KW"/>
</dbReference>
<keyword evidence="2" id="KW-0805">Transcription regulation</keyword>
<dbReference type="InterPro" id="IPR013325">
    <property type="entry name" value="RNA_pol_sigma_r2"/>
</dbReference>
<name>A0A0N9I045_9PSEU</name>
<dbReference type="SUPFAM" id="SSF88659">
    <property type="entry name" value="Sigma3 and sigma4 domains of RNA polymerase sigma factors"/>
    <property type="match status" value="1"/>
</dbReference>
<dbReference type="RefSeq" id="WP_054289916.1">
    <property type="nucleotide sequence ID" value="NZ_CP012752.1"/>
</dbReference>
<dbReference type="Proteomes" id="UP000063699">
    <property type="component" value="Chromosome"/>
</dbReference>
<dbReference type="Pfam" id="PF08281">
    <property type="entry name" value="Sigma70_r4_2"/>
    <property type="match status" value="1"/>
</dbReference>
<dbReference type="Gene3D" id="1.10.1740.10">
    <property type="match status" value="1"/>
</dbReference>
<accession>A0A0N9I045</accession>
<dbReference type="NCBIfam" id="TIGR02937">
    <property type="entry name" value="sigma70-ECF"/>
    <property type="match status" value="1"/>
</dbReference>
<keyword evidence="4" id="KW-0238">DNA-binding</keyword>
<evidence type="ECO:0000259" key="7">
    <source>
        <dbReference type="Pfam" id="PF08281"/>
    </source>
</evidence>
<evidence type="ECO:0000256" key="3">
    <source>
        <dbReference type="ARBA" id="ARBA00023082"/>
    </source>
</evidence>
<dbReference type="PANTHER" id="PTHR43133:SF8">
    <property type="entry name" value="RNA POLYMERASE SIGMA FACTOR HI_1459-RELATED"/>
    <property type="match status" value="1"/>
</dbReference>
<dbReference type="OrthoDB" id="5244716at2"/>
<dbReference type="Gene3D" id="1.10.10.10">
    <property type="entry name" value="Winged helix-like DNA-binding domain superfamily/Winged helix DNA-binding domain"/>
    <property type="match status" value="1"/>
</dbReference>
<dbReference type="GO" id="GO:0016987">
    <property type="term" value="F:sigma factor activity"/>
    <property type="evidence" value="ECO:0007669"/>
    <property type="project" value="UniProtKB-KW"/>
</dbReference>
<evidence type="ECO:0000313" key="8">
    <source>
        <dbReference type="EMBL" id="ALG08008.1"/>
    </source>
</evidence>
<dbReference type="CDD" id="cd06171">
    <property type="entry name" value="Sigma70_r4"/>
    <property type="match status" value="1"/>
</dbReference>
<keyword evidence="3" id="KW-0731">Sigma factor</keyword>
<proteinExistence type="inferred from homology"/>
<protein>
    <submittedName>
        <fullName evidence="8">RNA polymerase subunit sigma-24</fullName>
    </submittedName>
</protein>